<dbReference type="Proteomes" id="UP001530315">
    <property type="component" value="Unassembled WGS sequence"/>
</dbReference>
<proteinExistence type="predicted"/>
<gene>
    <name evidence="2" type="ORF">ACHAW5_010726</name>
</gene>
<name>A0ABD3MHC3_9STRA</name>
<keyword evidence="3" id="KW-1185">Reference proteome</keyword>
<feature type="compositionally biased region" description="Basic and acidic residues" evidence="1">
    <location>
        <begin position="19"/>
        <end position="28"/>
    </location>
</feature>
<sequence>MNGTEAVSTISYETIENNGGDKSKRASRESSSALESDCWVVRVDSRPNIVSVTCSIVHRCNVV</sequence>
<feature type="region of interest" description="Disordered" evidence="1">
    <location>
        <begin position="1"/>
        <end position="34"/>
    </location>
</feature>
<organism evidence="2 3">
    <name type="scientific">Stephanodiscus triporus</name>
    <dbReference type="NCBI Taxonomy" id="2934178"/>
    <lineage>
        <taxon>Eukaryota</taxon>
        <taxon>Sar</taxon>
        <taxon>Stramenopiles</taxon>
        <taxon>Ochrophyta</taxon>
        <taxon>Bacillariophyta</taxon>
        <taxon>Coscinodiscophyceae</taxon>
        <taxon>Thalassiosirophycidae</taxon>
        <taxon>Stephanodiscales</taxon>
        <taxon>Stephanodiscaceae</taxon>
        <taxon>Stephanodiscus</taxon>
    </lineage>
</organism>
<evidence type="ECO:0000313" key="3">
    <source>
        <dbReference type="Proteomes" id="UP001530315"/>
    </source>
</evidence>
<evidence type="ECO:0000313" key="2">
    <source>
        <dbReference type="EMBL" id="KAL3761557.1"/>
    </source>
</evidence>
<evidence type="ECO:0000256" key="1">
    <source>
        <dbReference type="SAM" id="MobiDB-lite"/>
    </source>
</evidence>
<feature type="compositionally biased region" description="Polar residues" evidence="1">
    <location>
        <begin position="1"/>
        <end position="17"/>
    </location>
</feature>
<reference evidence="2 3" key="1">
    <citation type="submission" date="2024-10" db="EMBL/GenBank/DDBJ databases">
        <title>Updated reference genomes for cyclostephanoid diatoms.</title>
        <authorList>
            <person name="Roberts W.R."/>
            <person name="Alverson A.J."/>
        </authorList>
    </citation>
    <scope>NUCLEOTIDE SEQUENCE [LARGE SCALE GENOMIC DNA]</scope>
    <source>
        <strain evidence="2 3">AJA276-08</strain>
    </source>
</reference>
<dbReference type="EMBL" id="JALLAZ020001849">
    <property type="protein sequence ID" value="KAL3761557.1"/>
    <property type="molecule type" value="Genomic_DNA"/>
</dbReference>
<comment type="caution">
    <text evidence="2">The sequence shown here is derived from an EMBL/GenBank/DDBJ whole genome shotgun (WGS) entry which is preliminary data.</text>
</comment>
<accession>A0ABD3MHC3</accession>
<dbReference type="AlphaFoldDB" id="A0ABD3MHC3"/>
<protein>
    <submittedName>
        <fullName evidence="2">Uncharacterized protein</fullName>
    </submittedName>
</protein>